<comment type="caution">
    <text evidence="12">The sequence shown here is derived from an EMBL/GenBank/DDBJ whole genome shotgun (WGS) entry which is preliminary data.</text>
</comment>
<dbReference type="SUPFAM" id="SSF161098">
    <property type="entry name" value="MetI-like"/>
    <property type="match status" value="1"/>
</dbReference>
<keyword evidence="4 10" id="KW-1003">Cell membrane</keyword>
<dbReference type="Proteomes" id="UP000322454">
    <property type="component" value="Unassembled WGS sequence"/>
</dbReference>
<feature type="transmembrane region" description="Helical" evidence="9">
    <location>
        <begin position="279"/>
        <end position="298"/>
    </location>
</feature>
<evidence type="ECO:0000256" key="4">
    <source>
        <dbReference type="ARBA" id="ARBA00022475"/>
    </source>
</evidence>
<sequence>MFNLKYKDDFFKFILSVFVFAVVVIFLIAVIVIVYYSYPSITRYGISFLWRKEWNPPAEIFGALTFLAGTFAVTFLALIFAIPFSLGIGIFLQEYCPLFLRGIFTVIIEMLAGIPSVVFGVWGVLTVVPWLRESVEPFFKSHFSGIPFLRVEENIGYGILAASIIVAFMILPIIASITKDSLSSVPKLAKDGALAMGATKLDVIKDVSMPYALNGIYGGIILGFGRAIGETIATVLLIGNQAIVPKSLFSVGYTISSMLANTFTFAVISPIYASAEVELALILLLVSLIVNVVGRNILNRVIGGRFSRSQFGGG</sequence>
<keyword evidence="6 9" id="KW-0812">Transmembrane</keyword>
<evidence type="ECO:0000256" key="9">
    <source>
        <dbReference type="RuleBase" id="RU363032"/>
    </source>
</evidence>
<evidence type="ECO:0000256" key="6">
    <source>
        <dbReference type="ARBA" id="ARBA00022692"/>
    </source>
</evidence>
<dbReference type="Gene3D" id="1.10.3720.10">
    <property type="entry name" value="MetI-like"/>
    <property type="match status" value="1"/>
</dbReference>
<dbReference type="PROSITE" id="PS50928">
    <property type="entry name" value="ABC_TM1"/>
    <property type="match status" value="1"/>
</dbReference>
<dbReference type="InterPro" id="IPR011864">
    <property type="entry name" value="Phosphate_PstC"/>
</dbReference>
<evidence type="ECO:0000256" key="5">
    <source>
        <dbReference type="ARBA" id="ARBA00022592"/>
    </source>
</evidence>
<feature type="transmembrane region" description="Helical" evidence="9">
    <location>
        <begin position="155"/>
        <end position="177"/>
    </location>
</feature>
<dbReference type="InterPro" id="IPR000515">
    <property type="entry name" value="MetI-like"/>
</dbReference>
<evidence type="ECO:0000256" key="8">
    <source>
        <dbReference type="ARBA" id="ARBA00023136"/>
    </source>
</evidence>
<evidence type="ECO:0000256" key="10">
    <source>
        <dbReference type="RuleBase" id="RU363054"/>
    </source>
</evidence>
<keyword evidence="5 10" id="KW-0592">Phosphate transport</keyword>
<comment type="similarity">
    <text evidence="2 10">Belongs to the binding-protein-dependent transport system permease family. CysTW subfamily.</text>
</comment>
<comment type="subcellular location">
    <subcellularLocation>
        <location evidence="1 9">Cell membrane</location>
        <topology evidence="1 9">Multi-pass membrane protein</topology>
    </subcellularLocation>
</comment>
<feature type="domain" description="ABC transmembrane type-1" evidence="11">
    <location>
        <begin position="67"/>
        <end position="294"/>
    </location>
</feature>
<dbReference type="GO" id="GO:0006817">
    <property type="term" value="P:phosphate ion transport"/>
    <property type="evidence" value="ECO:0007669"/>
    <property type="project" value="UniProtKB-KW"/>
</dbReference>
<dbReference type="PANTHER" id="PTHR30425">
    <property type="entry name" value="PHOSPHATE TRANSPORT SYSTEM PERMEASE PROTEIN PST"/>
    <property type="match status" value="1"/>
</dbReference>
<feature type="transmembrane region" description="Helical" evidence="9">
    <location>
        <begin position="251"/>
        <end position="273"/>
    </location>
</feature>
<dbReference type="NCBIfam" id="TIGR02138">
    <property type="entry name" value="phosphate_pstC"/>
    <property type="match status" value="1"/>
</dbReference>
<dbReference type="Pfam" id="PF00528">
    <property type="entry name" value="BPD_transp_1"/>
    <property type="match status" value="1"/>
</dbReference>
<dbReference type="CDD" id="cd06261">
    <property type="entry name" value="TM_PBP2"/>
    <property type="match status" value="1"/>
</dbReference>
<proteinExistence type="inferred from homology"/>
<evidence type="ECO:0000256" key="2">
    <source>
        <dbReference type="ARBA" id="ARBA00007069"/>
    </source>
</evidence>
<accession>A0A520X800</accession>
<gene>
    <name evidence="12" type="primary">pstC</name>
    <name evidence="12" type="ORF">EVJ48_09140</name>
</gene>
<dbReference type="AlphaFoldDB" id="A0A520X800"/>
<protein>
    <recommendedName>
        <fullName evidence="10">Phosphate transport system permease protein</fullName>
    </recommendedName>
</protein>
<evidence type="ECO:0000259" key="11">
    <source>
        <dbReference type="PROSITE" id="PS50928"/>
    </source>
</evidence>
<dbReference type="PANTHER" id="PTHR30425:SF1">
    <property type="entry name" value="PHOSPHATE TRANSPORT SYSTEM PERMEASE PROTEIN PSTC"/>
    <property type="match status" value="1"/>
</dbReference>
<dbReference type="EMBL" id="SHMQ01000039">
    <property type="protein sequence ID" value="RZV37311.1"/>
    <property type="molecule type" value="Genomic_DNA"/>
</dbReference>
<comment type="function">
    <text evidence="10">Part of the binding-protein-dependent transport system for phosphate; probably responsible for the translocation of the substrate across the membrane.</text>
</comment>
<dbReference type="GO" id="GO:0005886">
    <property type="term" value="C:plasma membrane"/>
    <property type="evidence" value="ECO:0007669"/>
    <property type="project" value="UniProtKB-SubCell"/>
</dbReference>
<evidence type="ECO:0000313" key="13">
    <source>
        <dbReference type="Proteomes" id="UP000322454"/>
    </source>
</evidence>
<keyword evidence="8 9" id="KW-0472">Membrane</keyword>
<name>A0A520X800_9DELT</name>
<reference evidence="12 13" key="1">
    <citation type="submission" date="2019-01" db="EMBL/GenBank/DDBJ databases">
        <title>Insights into ecological role of a new deltaproteobacterial order Candidatus Sinidesulfobacterales (Sva0485) by metagenomics and metatranscriptomics.</title>
        <authorList>
            <person name="Tan S."/>
            <person name="Liu J."/>
            <person name="Fang Y."/>
            <person name="Hedlund B."/>
            <person name="Lian Z.-H."/>
            <person name="Huang L.-Y."/>
            <person name="Li J.-T."/>
            <person name="Huang L.-N."/>
            <person name="Li W.-J."/>
            <person name="Jiang H.-C."/>
            <person name="Dong H.-L."/>
            <person name="Shu W.-S."/>
        </authorList>
    </citation>
    <scope>NUCLEOTIDE SEQUENCE [LARGE SCALE GENOMIC DNA]</scope>
    <source>
        <strain evidence="12">AP4</strain>
    </source>
</reference>
<feature type="transmembrane region" description="Helical" evidence="9">
    <location>
        <begin position="216"/>
        <end position="239"/>
    </location>
</feature>
<organism evidence="12 13">
    <name type="scientific">Candidatus Acidulodesulfobacterium acidiphilum</name>
    <dbReference type="NCBI Taxonomy" id="2597224"/>
    <lineage>
        <taxon>Bacteria</taxon>
        <taxon>Deltaproteobacteria</taxon>
        <taxon>Candidatus Acidulodesulfobacterales</taxon>
        <taxon>Candidatus Acidulodesulfobacterium</taxon>
    </lineage>
</organism>
<feature type="transmembrane region" description="Helical" evidence="9">
    <location>
        <begin position="98"/>
        <end position="131"/>
    </location>
</feature>
<evidence type="ECO:0000313" key="12">
    <source>
        <dbReference type="EMBL" id="RZV37311.1"/>
    </source>
</evidence>
<keyword evidence="7 9" id="KW-1133">Transmembrane helix</keyword>
<evidence type="ECO:0000256" key="7">
    <source>
        <dbReference type="ARBA" id="ARBA00022989"/>
    </source>
</evidence>
<evidence type="ECO:0000256" key="3">
    <source>
        <dbReference type="ARBA" id="ARBA00022448"/>
    </source>
</evidence>
<feature type="transmembrane region" description="Helical" evidence="9">
    <location>
        <begin position="13"/>
        <end position="38"/>
    </location>
</feature>
<feature type="transmembrane region" description="Helical" evidence="9">
    <location>
        <begin position="59"/>
        <end position="92"/>
    </location>
</feature>
<evidence type="ECO:0000256" key="1">
    <source>
        <dbReference type="ARBA" id="ARBA00004651"/>
    </source>
</evidence>
<dbReference type="InterPro" id="IPR035906">
    <property type="entry name" value="MetI-like_sf"/>
</dbReference>
<dbReference type="GO" id="GO:0005315">
    <property type="term" value="F:phosphate transmembrane transporter activity"/>
    <property type="evidence" value="ECO:0007669"/>
    <property type="project" value="InterPro"/>
</dbReference>
<dbReference type="InterPro" id="IPR051124">
    <property type="entry name" value="Phosphate_Transport_Permease"/>
</dbReference>
<keyword evidence="3 9" id="KW-0813">Transport</keyword>